<evidence type="ECO:0000256" key="5">
    <source>
        <dbReference type="ARBA" id="ARBA00022801"/>
    </source>
</evidence>
<feature type="binding site" evidence="6">
    <location>
        <position position="95"/>
    </location>
    <ligand>
        <name>a divalent metal cation</name>
        <dbReference type="ChEBI" id="CHEBI:60240"/>
        <label>1</label>
    </ligand>
</feature>
<feature type="binding site" evidence="6">
    <location>
        <position position="106"/>
    </location>
    <ligand>
        <name>a divalent metal cation</name>
        <dbReference type="ChEBI" id="CHEBI:60240"/>
        <label>1</label>
    </ligand>
</feature>
<organism evidence="9 10">
    <name type="scientific">Seinonella peptonophila</name>
    <dbReference type="NCBI Taxonomy" id="112248"/>
    <lineage>
        <taxon>Bacteria</taxon>
        <taxon>Bacillati</taxon>
        <taxon>Bacillota</taxon>
        <taxon>Bacilli</taxon>
        <taxon>Bacillales</taxon>
        <taxon>Thermoactinomycetaceae</taxon>
        <taxon>Seinonella</taxon>
    </lineage>
</organism>
<feature type="binding site" evidence="6">
    <location>
        <position position="169"/>
    </location>
    <ligand>
        <name>a divalent metal cation</name>
        <dbReference type="ChEBI" id="CHEBI:60240"/>
        <label>2</label>
        <note>catalytic</note>
    </ligand>
</feature>
<comment type="subunit">
    <text evidence="6">Monomer.</text>
</comment>
<dbReference type="InterPro" id="IPR001714">
    <property type="entry name" value="Pept_M24_MAP"/>
</dbReference>
<dbReference type="Proteomes" id="UP000184476">
    <property type="component" value="Unassembled WGS sequence"/>
</dbReference>
<comment type="catalytic activity">
    <reaction evidence="6 7">
        <text>Release of N-terminal amino acids, preferentially methionine, from peptides and arylamides.</text>
        <dbReference type="EC" id="3.4.11.18"/>
    </reaction>
</comment>
<dbReference type="PRINTS" id="PR00599">
    <property type="entry name" value="MAPEPTIDASE"/>
</dbReference>
<dbReference type="EC" id="3.4.11.18" evidence="6 7"/>
<dbReference type="InterPro" id="IPR036005">
    <property type="entry name" value="Creatinase/aminopeptidase-like"/>
</dbReference>
<evidence type="ECO:0000256" key="2">
    <source>
        <dbReference type="ARBA" id="ARBA00022438"/>
    </source>
</evidence>
<evidence type="ECO:0000256" key="6">
    <source>
        <dbReference type="HAMAP-Rule" id="MF_01974"/>
    </source>
</evidence>
<proteinExistence type="inferred from homology"/>
<protein>
    <recommendedName>
        <fullName evidence="6 7">Methionine aminopeptidase</fullName>
        <shortName evidence="6">MAP</shortName>
        <shortName evidence="6">MetAP</shortName>
        <ecNumber evidence="6 7">3.4.11.18</ecNumber>
    </recommendedName>
    <alternativeName>
        <fullName evidence="6">Peptidase M</fullName>
    </alternativeName>
</protein>
<dbReference type="GO" id="GO:0070006">
    <property type="term" value="F:metalloaminopeptidase activity"/>
    <property type="evidence" value="ECO:0007669"/>
    <property type="project" value="UniProtKB-UniRule"/>
</dbReference>
<evidence type="ECO:0000313" key="10">
    <source>
        <dbReference type="Proteomes" id="UP000184476"/>
    </source>
</evidence>
<dbReference type="CDD" id="cd01086">
    <property type="entry name" value="MetAP1"/>
    <property type="match status" value="1"/>
</dbReference>
<keyword evidence="5 6" id="KW-0378">Hydrolase</keyword>
<dbReference type="Pfam" id="PF00557">
    <property type="entry name" value="Peptidase_M24"/>
    <property type="match status" value="1"/>
</dbReference>
<gene>
    <name evidence="6" type="primary">map</name>
    <name evidence="9" type="ORF">SAMN05444392_11255</name>
</gene>
<feature type="binding site" evidence="6">
    <location>
        <position position="78"/>
    </location>
    <ligand>
        <name>substrate</name>
    </ligand>
</feature>
<dbReference type="PANTHER" id="PTHR43330:SF17">
    <property type="entry name" value="METHIONINE AMINOPEPTIDASE"/>
    <property type="match status" value="1"/>
</dbReference>
<dbReference type="STRING" id="112248.SAMN05444392_11255"/>
<feature type="domain" description="Peptidase M24" evidence="8">
    <location>
        <begin position="13"/>
        <end position="240"/>
    </location>
</feature>
<reference evidence="9 10" key="1">
    <citation type="submission" date="2016-11" db="EMBL/GenBank/DDBJ databases">
        <authorList>
            <person name="Jaros S."/>
            <person name="Januszkiewicz K."/>
            <person name="Wedrychowicz H."/>
        </authorList>
    </citation>
    <scope>NUCLEOTIDE SEQUENCE [LARGE SCALE GENOMIC DNA]</scope>
    <source>
        <strain evidence="9 10">DSM 44666</strain>
    </source>
</reference>
<dbReference type="SUPFAM" id="SSF55920">
    <property type="entry name" value="Creatinase/aminopeptidase"/>
    <property type="match status" value="1"/>
</dbReference>
<evidence type="ECO:0000256" key="1">
    <source>
        <dbReference type="ARBA" id="ARBA00002521"/>
    </source>
</evidence>
<feature type="binding site" evidence="6">
    <location>
        <position position="106"/>
    </location>
    <ligand>
        <name>a divalent metal cation</name>
        <dbReference type="ChEBI" id="CHEBI:60240"/>
        <label>2</label>
        <note>catalytic</note>
    </ligand>
</feature>
<sequence>MMIHLKSARELAIMRDAGKIVAECHALIAESIKPGITTLALDRLIEKKIRKNGAKPSFKGHHGFPYTICVAQNDVICHGFPTDTPLKNGDIVTIDIGAHYRGYHGDSAWTYAIGQISPQIRKLMKVCKKALYKGIAKAKAGYTTGDIGHTIQSYAEGLGLGVVRDFVGHGVGQVLWEEPKIPHFGEPGSGTLIQNGMTLAIEPMITLGDWRAKIDSDGWTARTVDGSICVQYEHTVAVTKNGPKILTTL</sequence>
<keyword evidence="3 6" id="KW-0645">Protease</keyword>
<dbReference type="GO" id="GO:0005829">
    <property type="term" value="C:cytosol"/>
    <property type="evidence" value="ECO:0007669"/>
    <property type="project" value="TreeGrafter"/>
</dbReference>
<dbReference type="GO" id="GO:0004239">
    <property type="term" value="F:initiator methionyl aminopeptidase activity"/>
    <property type="evidence" value="ECO:0007669"/>
    <property type="project" value="UniProtKB-UniRule"/>
</dbReference>
<evidence type="ECO:0000313" key="9">
    <source>
        <dbReference type="EMBL" id="SHF26073.1"/>
    </source>
</evidence>
<evidence type="ECO:0000256" key="3">
    <source>
        <dbReference type="ARBA" id="ARBA00022670"/>
    </source>
</evidence>
<dbReference type="Gene3D" id="3.90.230.10">
    <property type="entry name" value="Creatinase/methionine aminopeptidase superfamily"/>
    <property type="match status" value="1"/>
</dbReference>
<comment type="similarity">
    <text evidence="6">Belongs to the peptidase M24A family. Methionine aminopeptidase type 1 subfamily.</text>
</comment>
<keyword evidence="2 6" id="KW-0031">Aminopeptidase</keyword>
<dbReference type="NCBIfam" id="TIGR00500">
    <property type="entry name" value="met_pdase_I"/>
    <property type="match status" value="1"/>
</dbReference>
<keyword evidence="10" id="KW-1185">Reference proteome</keyword>
<accession>A0A1M5A6Y5</accession>
<dbReference type="AlphaFoldDB" id="A0A1M5A6Y5"/>
<evidence type="ECO:0000256" key="7">
    <source>
        <dbReference type="RuleBase" id="RU003653"/>
    </source>
</evidence>
<keyword evidence="4 6" id="KW-0479">Metal-binding</keyword>
<comment type="caution">
    <text evidence="6">Lacks conserved residue(s) required for the propagation of feature annotation.</text>
</comment>
<dbReference type="InterPro" id="IPR002467">
    <property type="entry name" value="Pept_M24A_MAP1"/>
</dbReference>
<dbReference type="GO" id="GO:0046872">
    <property type="term" value="F:metal ion binding"/>
    <property type="evidence" value="ECO:0007669"/>
    <property type="project" value="UniProtKB-UniRule"/>
</dbReference>
<comment type="cofactor">
    <cofactor evidence="6">
        <name>Co(2+)</name>
        <dbReference type="ChEBI" id="CHEBI:48828"/>
    </cofactor>
    <cofactor evidence="6">
        <name>Zn(2+)</name>
        <dbReference type="ChEBI" id="CHEBI:29105"/>
    </cofactor>
    <cofactor evidence="6">
        <name>Mn(2+)</name>
        <dbReference type="ChEBI" id="CHEBI:29035"/>
    </cofactor>
    <cofactor evidence="6">
        <name>Fe(2+)</name>
        <dbReference type="ChEBI" id="CHEBI:29033"/>
    </cofactor>
    <text evidence="6">Binds 2 divalent metal cations per subunit. Has a high-affinity and a low affinity metal-binding site. The true nature of the physiological cofactor is under debate. The enzyme is active with cobalt, zinc, manganese or divalent iron ions. Most likely, methionine aminopeptidases function as mononuclear Fe(2+)-metalloproteases under physiological conditions, and the catalytically relevant metal-binding site has been assigned to the histidine-containing high-affinity site.</text>
</comment>
<evidence type="ECO:0000259" key="8">
    <source>
        <dbReference type="Pfam" id="PF00557"/>
    </source>
</evidence>
<feature type="binding site" evidence="6">
    <location>
        <position position="233"/>
    </location>
    <ligand>
        <name>a divalent metal cation</name>
        <dbReference type="ChEBI" id="CHEBI:60240"/>
        <label>2</label>
        <note>catalytic</note>
    </ligand>
</feature>
<name>A0A1M5A6Y5_9BACL</name>
<dbReference type="InterPro" id="IPR000994">
    <property type="entry name" value="Pept_M24"/>
</dbReference>
<feature type="binding site" evidence="6">
    <location>
        <position position="233"/>
    </location>
    <ligand>
        <name>a divalent metal cation</name>
        <dbReference type="ChEBI" id="CHEBI:60240"/>
        <label>1</label>
    </ligand>
</feature>
<evidence type="ECO:0000256" key="4">
    <source>
        <dbReference type="ARBA" id="ARBA00022723"/>
    </source>
</evidence>
<dbReference type="GO" id="GO:0006508">
    <property type="term" value="P:proteolysis"/>
    <property type="evidence" value="ECO:0007669"/>
    <property type="project" value="UniProtKB-KW"/>
</dbReference>
<dbReference type="HAMAP" id="MF_01974">
    <property type="entry name" value="MetAP_1"/>
    <property type="match status" value="1"/>
</dbReference>
<dbReference type="EMBL" id="FQVL01000012">
    <property type="protein sequence ID" value="SHF26073.1"/>
    <property type="molecule type" value="Genomic_DNA"/>
</dbReference>
<feature type="binding site" evidence="6">
    <location>
        <position position="202"/>
    </location>
    <ligand>
        <name>a divalent metal cation</name>
        <dbReference type="ChEBI" id="CHEBI:60240"/>
        <label>2</label>
        <note>catalytic</note>
    </ligand>
</feature>
<comment type="function">
    <text evidence="1 6">Removes the N-terminal methionine from nascent proteins. The N-terminal methionine is often cleaved when the second residue in the primary sequence is small and uncharged (Met-Ala-, Cys, Gly, Pro, Ser, Thr, or Val). Requires deformylation of the N(alpha)-formylated initiator methionine before it can be hydrolyzed.</text>
</comment>
<dbReference type="PANTHER" id="PTHR43330">
    <property type="entry name" value="METHIONINE AMINOPEPTIDASE"/>
    <property type="match status" value="1"/>
</dbReference>